<gene>
    <name evidence="4" type="ORF">QTP70_023669</name>
</gene>
<comment type="similarity">
    <text evidence="1">Belongs to the allantoicase family.</text>
</comment>
<dbReference type="EMBL" id="JAUCMX010000019">
    <property type="protein sequence ID" value="KAK3516797.1"/>
    <property type="molecule type" value="Genomic_DNA"/>
</dbReference>
<dbReference type="SUPFAM" id="SSF49785">
    <property type="entry name" value="Galactose-binding domain-like"/>
    <property type="match status" value="2"/>
</dbReference>
<dbReference type="HAMAP" id="MF_00813">
    <property type="entry name" value="Allantoicase"/>
    <property type="match status" value="1"/>
</dbReference>
<dbReference type="NCBIfam" id="TIGR02961">
    <property type="entry name" value="allantoicase"/>
    <property type="match status" value="1"/>
</dbReference>
<evidence type="ECO:0000256" key="2">
    <source>
        <dbReference type="ARBA" id="ARBA00031078"/>
    </source>
</evidence>
<comment type="caution">
    <text evidence="4">The sequence shown here is derived from an EMBL/GenBank/DDBJ whole genome shotgun (WGS) entry which is preliminary data.</text>
</comment>
<proteinExistence type="inferred from homology"/>
<name>A0AAE0UT94_9TELE</name>
<feature type="domain" description="Allantoicase" evidence="3">
    <location>
        <begin position="265"/>
        <end position="429"/>
    </location>
</feature>
<dbReference type="PANTHER" id="PTHR12045:SF3">
    <property type="entry name" value="INACTIVE ALLANTOICASE-RELATED"/>
    <property type="match status" value="1"/>
</dbReference>
<dbReference type="GO" id="GO:0000256">
    <property type="term" value="P:allantoin catabolic process"/>
    <property type="evidence" value="ECO:0007669"/>
    <property type="project" value="InterPro"/>
</dbReference>
<dbReference type="Proteomes" id="UP001274896">
    <property type="component" value="Unassembled WGS sequence"/>
</dbReference>
<dbReference type="PANTHER" id="PTHR12045">
    <property type="entry name" value="ALLANTOICASE"/>
    <property type="match status" value="1"/>
</dbReference>
<reference evidence="4" key="1">
    <citation type="submission" date="2023-06" db="EMBL/GenBank/DDBJ databases">
        <title>Male Hemibagrus guttatus genome.</title>
        <authorList>
            <person name="Bian C."/>
        </authorList>
    </citation>
    <scope>NUCLEOTIDE SEQUENCE</scope>
    <source>
        <strain evidence="4">Male_cb2023</strain>
        <tissue evidence="4">Muscle</tissue>
    </source>
</reference>
<dbReference type="FunFam" id="2.60.120.260:FF:000077">
    <property type="entry name" value="Probable allantoicase"/>
    <property type="match status" value="1"/>
</dbReference>
<evidence type="ECO:0000313" key="4">
    <source>
        <dbReference type="EMBL" id="KAK3516797.1"/>
    </source>
</evidence>
<sequence length="443" mass="49825">MCTLLCSTFLVNTQLSTTRKKRFLFSQSSRAYKSFLKHFTLRMANRSAVKLNSGQPDFVQFNNLACETAGGKMIFATDEWFAPARNLLKRGPAEFLPSAFTEFGKWMDGWETRRKRIPGHDWCIVQLGVPGVIHGFDVDTSFFTGNYAPSISIQAACLDGLPLPSLVFEGDRTGMAASESQFEAVAQLHSASWEEIVPVTMLRPGYSDSCHNFFSVTYPHRVTHIRLNMYPDGGIARLRVYGVGQRNWSSVSSQEEMDLVTLVNGGVCVGYSDAHFGHPRNMIGLGRADSMADGWETARRLDRPKVLKMDEKGILQVPGFEWAIFRLGHPGVISRIEIDTNHFKGNFPDWCKIEACSLTPEEEQTYIRRKWSSDKGPTWKMLLLPQKLKPHYRHFYSGECVLQCGSASHVRLVIAPDGGVSRLRLWGHIISSNSTNPHQISKL</sequence>
<evidence type="ECO:0000256" key="1">
    <source>
        <dbReference type="ARBA" id="ARBA00009242"/>
    </source>
</evidence>
<evidence type="ECO:0000313" key="5">
    <source>
        <dbReference type="Proteomes" id="UP001274896"/>
    </source>
</evidence>
<feature type="domain" description="Allantoicase" evidence="3">
    <location>
        <begin position="70"/>
        <end position="243"/>
    </location>
</feature>
<dbReference type="AlphaFoldDB" id="A0AAE0UT94"/>
<organism evidence="4 5">
    <name type="scientific">Hemibagrus guttatus</name>
    <dbReference type="NCBI Taxonomy" id="175788"/>
    <lineage>
        <taxon>Eukaryota</taxon>
        <taxon>Metazoa</taxon>
        <taxon>Chordata</taxon>
        <taxon>Craniata</taxon>
        <taxon>Vertebrata</taxon>
        <taxon>Euteleostomi</taxon>
        <taxon>Actinopterygii</taxon>
        <taxon>Neopterygii</taxon>
        <taxon>Teleostei</taxon>
        <taxon>Ostariophysi</taxon>
        <taxon>Siluriformes</taxon>
        <taxon>Bagridae</taxon>
        <taxon>Hemibagrus</taxon>
    </lineage>
</organism>
<accession>A0AAE0UT94</accession>
<dbReference type="InterPro" id="IPR005164">
    <property type="entry name" value="Allantoicase"/>
</dbReference>
<evidence type="ECO:0000259" key="3">
    <source>
        <dbReference type="Pfam" id="PF03561"/>
    </source>
</evidence>
<dbReference type="GO" id="GO:0004037">
    <property type="term" value="F:allantoicase activity"/>
    <property type="evidence" value="ECO:0007669"/>
    <property type="project" value="InterPro"/>
</dbReference>
<protein>
    <recommendedName>
        <fullName evidence="2">Allantoate amidinohydrolase</fullName>
    </recommendedName>
</protein>
<dbReference type="InterPro" id="IPR008979">
    <property type="entry name" value="Galactose-bd-like_sf"/>
</dbReference>
<dbReference type="FunFam" id="2.60.120.260:FF:000085">
    <property type="entry name" value="probable allantoicase"/>
    <property type="match status" value="1"/>
</dbReference>
<dbReference type="Gene3D" id="2.60.120.260">
    <property type="entry name" value="Galactose-binding domain-like"/>
    <property type="match status" value="2"/>
</dbReference>
<keyword evidence="5" id="KW-1185">Reference proteome</keyword>
<dbReference type="InterPro" id="IPR015908">
    <property type="entry name" value="Allantoicase_dom"/>
</dbReference>
<dbReference type="Pfam" id="PF03561">
    <property type="entry name" value="Allantoicase"/>
    <property type="match status" value="2"/>
</dbReference>